<proteinExistence type="predicted"/>
<evidence type="ECO:0000256" key="1">
    <source>
        <dbReference type="SAM" id="SignalP"/>
    </source>
</evidence>
<comment type="caution">
    <text evidence="3">The sequence shown here is derived from an EMBL/GenBank/DDBJ whole genome shotgun (WGS) entry which is preliminary data.</text>
</comment>
<gene>
    <name evidence="3" type="ORF">SNE40_015844</name>
</gene>
<feature type="signal peptide" evidence="1">
    <location>
        <begin position="1"/>
        <end position="17"/>
    </location>
</feature>
<evidence type="ECO:0000259" key="2">
    <source>
        <dbReference type="Pfam" id="PF21294"/>
    </source>
</evidence>
<feature type="chain" id="PRO_5042914274" description="Polysaccharide lyase 14 domain-containing protein" evidence="1">
    <location>
        <begin position="18"/>
        <end position="284"/>
    </location>
</feature>
<accession>A0AAN8JLZ6</accession>
<keyword evidence="1" id="KW-0732">Signal</keyword>
<protein>
    <recommendedName>
        <fullName evidence="2">Polysaccharide lyase 14 domain-containing protein</fullName>
    </recommendedName>
</protein>
<dbReference type="EMBL" id="JAZGQO010000010">
    <property type="protein sequence ID" value="KAK6177815.1"/>
    <property type="molecule type" value="Genomic_DNA"/>
</dbReference>
<dbReference type="Gene3D" id="2.60.120.200">
    <property type="match status" value="1"/>
</dbReference>
<dbReference type="AlphaFoldDB" id="A0AAN8JLZ6"/>
<dbReference type="PANTHER" id="PTHR40124:SF1">
    <property type="entry name" value="DISAGGREGATASE RELATED REPEAT PROTEIN"/>
    <property type="match status" value="1"/>
</dbReference>
<feature type="domain" description="Polysaccharide lyase 14" evidence="2">
    <location>
        <begin position="67"/>
        <end position="272"/>
    </location>
</feature>
<organism evidence="3 4">
    <name type="scientific">Patella caerulea</name>
    <name type="common">Rayed Mediterranean limpet</name>
    <dbReference type="NCBI Taxonomy" id="87958"/>
    <lineage>
        <taxon>Eukaryota</taxon>
        <taxon>Metazoa</taxon>
        <taxon>Spiralia</taxon>
        <taxon>Lophotrochozoa</taxon>
        <taxon>Mollusca</taxon>
        <taxon>Gastropoda</taxon>
        <taxon>Patellogastropoda</taxon>
        <taxon>Patelloidea</taxon>
        <taxon>Patellidae</taxon>
        <taxon>Patella</taxon>
    </lineage>
</organism>
<dbReference type="Pfam" id="PF21294">
    <property type="entry name" value="Polysacc_lyase_14"/>
    <property type="match status" value="1"/>
</dbReference>
<name>A0AAN8JLZ6_PATCE</name>
<dbReference type="Proteomes" id="UP001347796">
    <property type="component" value="Unassembled WGS sequence"/>
</dbReference>
<evidence type="ECO:0000313" key="3">
    <source>
        <dbReference type="EMBL" id="KAK6177815.1"/>
    </source>
</evidence>
<keyword evidence="4" id="KW-1185">Reference proteome</keyword>
<evidence type="ECO:0000313" key="4">
    <source>
        <dbReference type="Proteomes" id="UP001347796"/>
    </source>
</evidence>
<reference evidence="3 4" key="1">
    <citation type="submission" date="2024-01" db="EMBL/GenBank/DDBJ databases">
        <title>The genome of the rayed Mediterranean limpet Patella caerulea (Linnaeus, 1758).</title>
        <authorList>
            <person name="Anh-Thu Weber A."/>
            <person name="Halstead-Nussloch G."/>
        </authorList>
    </citation>
    <scope>NUCLEOTIDE SEQUENCE [LARGE SCALE GENOMIC DNA]</scope>
    <source>
        <strain evidence="3">AATW-2023a</strain>
        <tissue evidence="3">Whole specimen</tissue>
    </source>
</reference>
<sequence>MMNFWLLFVVGVNLVNVDNSRSVNKREDKVLWHLDKYNNFDTLYHFKPLEVGFYNHGSLSSMSDPTDHDRRVIRIFYMKGSYSQTKGYRGAQFYSTPTSPQTSMKFSYEIYFADGFDFVKGGMLPGLAGGDLANCSGGRYSDTCFSSRFMWREHGDGEIYAYIPQQSSHFCHRKDVICSSSHSSVSLGRGSFRFKSGKWMKISQHVGLNDVGKDNGFLQIWLDDHLVYTGHDITWRTKDDVKITSIFFSTFFGGSSSDYAATEDTYTYFRNFILSTGSDSPIVG</sequence>
<dbReference type="InterPro" id="IPR048958">
    <property type="entry name" value="Polysacc_lyase_14"/>
</dbReference>
<dbReference type="PANTHER" id="PTHR40124">
    <property type="match status" value="1"/>
</dbReference>